<organism evidence="2 3">
    <name type="scientific">Portunus trituberculatus</name>
    <name type="common">Swimming crab</name>
    <name type="synonym">Neptunus trituberculatus</name>
    <dbReference type="NCBI Taxonomy" id="210409"/>
    <lineage>
        <taxon>Eukaryota</taxon>
        <taxon>Metazoa</taxon>
        <taxon>Ecdysozoa</taxon>
        <taxon>Arthropoda</taxon>
        <taxon>Crustacea</taxon>
        <taxon>Multicrustacea</taxon>
        <taxon>Malacostraca</taxon>
        <taxon>Eumalacostraca</taxon>
        <taxon>Eucarida</taxon>
        <taxon>Decapoda</taxon>
        <taxon>Pleocyemata</taxon>
        <taxon>Brachyura</taxon>
        <taxon>Eubrachyura</taxon>
        <taxon>Portunoidea</taxon>
        <taxon>Portunidae</taxon>
        <taxon>Portuninae</taxon>
        <taxon>Portunus</taxon>
    </lineage>
</organism>
<gene>
    <name evidence="2" type="ORF">E2C01_066844</name>
</gene>
<reference evidence="2 3" key="1">
    <citation type="submission" date="2019-05" db="EMBL/GenBank/DDBJ databases">
        <title>Another draft genome of Portunus trituberculatus and its Hox gene families provides insights of decapod evolution.</title>
        <authorList>
            <person name="Jeong J.-H."/>
            <person name="Song I."/>
            <person name="Kim S."/>
            <person name="Choi T."/>
            <person name="Kim D."/>
            <person name="Ryu S."/>
            <person name="Kim W."/>
        </authorList>
    </citation>
    <scope>NUCLEOTIDE SEQUENCE [LARGE SCALE GENOMIC DNA]</scope>
    <source>
        <tissue evidence="2">Muscle</tissue>
    </source>
</reference>
<evidence type="ECO:0000256" key="1">
    <source>
        <dbReference type="SAM" id="MobiDB-lite"/>
    </source>
</evidence>
<name>A0A5B7HVT0_PORTR</name>
<feature type="compositionally biased region" description="Polar residues" evidence="1">
    <location>
        <begin position="183"/>
        <end position="194"/>
    </location>
</feature>
<protein>
    <submittedName>
        <fullName evidence="2">Uncharacterized protein</fullName>
    </submittedName>
</protein>
<comment type="caution">
    <text evidence="2">The sequence shown here is derived from an EMBL/GenBank/DDBJ whole genome shotgun (WGS) entry which is preliminary data.</text>
</comment>
<dbReference type="Proteomes" id="UP000324222">
    <property type="component" value="Unassembled WGS sequence"/>
</dbReference>
<keyword evidence="3" id="KW-1185">Reference proteome</keyword>
<sequence length="230" mass="24379">MKAGLTTLHVKFNRGPGEDSYYEAGWRRRVVPLEVRATTSRRQLAAEGSRPDGGSGREGGRTPGAGPADTTTTTILSSPQPPLASSSSAAVVVLGANRSNAWGVRTGMVAALAMSGAGTRKDHYETQLSSYFRPPPPLPQAMESLQHAHGHAVGRPCTIPSRSLPHVTPSTHDASRLRPGPQRNPQSGQVTSAGALTWKLPWGRRELTTLAATTTTTTQPWTSSATAWDI</sequence>
<dbReference type="AlphaFoldDB" id="A0A5B7HVT0"/>
<proteinExistence type="predicted"/>
<feature type="region of interest" description="Disordered" evidence="1">
    <location>
        <begin position="39"/>
        <end position="84"/>
    </location>
</feature>
<feature type="region of interest" description="Disordered" evidence="1">
    <location>
        <begin position="152"/>
        <end position="195"/>
    </location>
</feature>
<dbReference type="EMBL" id="VSRR010034904">
    <property type="protein sequence ID" value="MPC72534.1"/>
    <property type="molecule type" value="Genomic_DNA"/>
</dbReference>
<accession>A0A5B7HVT0</accession>
<evidence type="ECO:0000313" key="3">
    <source>
        <dbReference type="Proteomes" id="UP000324222"/>
    </source>
</evidence>
<feature type="compositionally biased region" description="Gly residues" evidence="1">
    <location>
        <begin position="51"/>
        <end position="63"/>
    </location>
</feature>
<feature type="compositionally biased region" description="Low complexity" evidence="1">
    <location>
        <begin position="64"/>
        <end position="84"/>
    </location>
</feature>
<evidence type="ECO:0000313" key="2">
    <source>
        <dbReference type="EMBL" id="MPC72534.1"/>
    </source>
</evidence>